<dbReference type="GO" id="GO:0000981">
    <property type="term" value="F:DNA-binding transcription factor activity, RNA polymerase II-specific"/>
    <property type="evidence" value="ECO:0007669"/>
    <property type="project" value="InterPro"/>
</dbReference>
<dbReference type="Pfam" id="PF00172">
    <property type="entry name" value="Zn_clus"/>
    <property type="match status" value="1"/>
</dbReference>
<proteinExistence type="predicted"/>
<dbReference type="PANTHER" id="PTHR31313">
    <property type="entry name" value="TY1 ENHANCER ACTIVATOR"/>
    <property type="match status" value="1"/>
</dbReference>
<dbReference type="OrthoDB" id="2162761at2759"/>
<dbReference type="InterPro" id="IPR001138">
    <property type="entry name" value="Zn2Cys6_DnaBD"/>
</dbReference>
<evidence type="ECO:0000256" key="8">
    <source>
        <dbReference type="SAM" id="MobiDB-lite"/>
    </source>
</evidence>
<protein>
    <submittedName>
        <fullName evidence="10">Fungal-specific transcription factor domain-containing protein</fullName>
    </submittedName>
</protein>
<dbReference type="GO" id="GO:0006351">
    <property type="term" value="P:DNA-templated transcription"/>
    <property type="evidence" value="ECO:0007669"/>
    <property type="project" value="InterPro"/>
</dbReference>
<keyword evidence="5" id="KW-0238">DNA-binding</keyword>
<dbReference type="GO" id="GO:0005634">
    <property type="term" value="C:nucleus"/>
    <property type="evidence" value="ECO:0007669"/>
    <property type="project" value="UniProtKB-SubCell"/>
</dbReference>
<sequence length="870" mass="96137">MARGSASAHKDDQEALSQGEPKSSKRRCVQSACVPCRKRKSKCDGGAPVCATCIAVYKTECFYDPESESRRSKQGFTSSTGAGSAGSAGTKRDASPTTSAPTSESALTAEFLINSLRRLPEEEVLTFISLVRREPQLDIPTLAETWRRTVTLTPNIPLQGQSLEDDLSVLLGKPAVTLTGQSRHFGHSAGLGLVPEDEDFGSGQPRKSSVHIERKGSTWTNVTNDLGFVENLFALYFTWSHPFYVLFSRECFYKDFNAGRNKYCSSLLVNAICAYACHLTDDPAGRTDPSNFRTAGDHFFAEAKRILFEDETPSLTTTQALCIMSMREPSTGRDTSGFNYIGRCIHMCVELGLHLNNSASPVLRLTPSEIEVRKVTFWGCFIIDTVYSLVTGRIAQLPRAAITLDKPIMDEAAGPPEANAEISRAQPGVVTTRMFLQEFATLSELVNDNNYMFFAPREPLNSHIIVGCYSKYKAWYQKLPVALGIEGVRQPEPHTLVLHMLYHTLIVHLFRPMLKVDFVGSDVQPREACIEAANKVSDIIRTYRKFYSFRVAHLAIPHILLTIGIVHLLYSRDNKISYANLVEGLQGLEDIHECHYFGARSFRILHTLASTWDLPWPDELRDSKLIPPSRSEKRQGTLSPPADPLFMAPNTFTTTGNRFGSNVSYSQMGLLARRESLSMFNNQASLQLATHPALTRPGSVPALQHQSPTVGRTPTRQYAPMSFHLSQSTTSVPPNVTAPANHSPAPDCTEPFFWTPMPDMPGPTIPRSKFQQARPMDSDTAIQPADTMDQGFKTSQAWHSPHGTGFARGTNPFPAPAHDSPQSVPYLHTAATAYASPAMPALYQRQAPLHALQSQHDAYDGASWYADQLS</sequence>
<keyword evidence="4" id="KW-0805">Transcription regulation</keyword>
<evidence type="ECO:0000259" key="9">
    <source>
        <dbReference type="PROSITE" id="PS50048"/>
    </source>
</evidence>
<dbReference type="CDD" id="cd12148">
    <property type="entry name" value="fungal_TF_MHR"/>
    <property type="match status" value="1"/>
</dbReference>
<keyword evidence="3" id="KW-0862">Zinc</keyword>
<dbReference type="PROSITE" id="PS50048">
    <property type="entry name" value="ZN2_CY6_FUNGAL_2"/>
    <property type="match status" value="1"/>
</dbReference>
<accession>A0A6A5R2V3</accession>
<feature type="region of interest" description="Disordered" evidence="8">
    <location>
        <begin position="69"/>
        <end position="104"/>
    </location>
</feature>
<comment type="subcellular location">
    <subcellularLocation>
        <location evidence="1">Nucleus</location>
    </subcellularLocation>
</comment>
<dbReference type="InterPro" id="IPR007219">
    <property type="entry name" value="XnlR_reg_dom"/>
</dbReference>
<feature type="region of interest" description="Disordered" evidence="8">
    <location>
        <begin position="799"/>
        <end position="822"/>
    </location>
</feature>
<dbReference type="AlphaFoldDB" id="A0A6A5R2V3"/>
<keyword evidence="7" id="KW-0539">Nucleus</keyword>
<dbReference type="GO" id="GO:0003677">
    <property type="term" value="F:DNA binding"/>
    <property type="evidence" value="ECO:0007669"/>
    <property type="project" value="UniProtKB-KW"/>
</dbReference>
<name>A0A6A5R2V3_AMPQU</name>
<feature type="region of interest" description="Disordered" evidence="8">
    <location>
        <begin position="624"/>
        <end position="646"/>
    </location>
</feature>
<dbReference type="PANTHER" id="PTHR31313:SF81">
    <property type="entry name" value="TY1 ENHANCER ACTIVATOR"/>
    <property type="match status" value="1"/>
</dbReference>
<evidence type="ECO:0000256" key="6">
    <source>
        <dbReference type="ARBA" id="ARBA00023163"/>
    </source>
</evidence>
<dbReference type="SMART" id="SM00906">
    <property type="entry name" value="Fungal_trans"/>
    <property type="match status" value="1"/>
</dbReference>
<keyword evidence="2" id="KW-0479">Metal-binding</keyword>
<gene>
    <name evidence="10" type="ORF">BDU57DRAFT_60067</name>
</gene>
<evidence type="ECO:0000256" key="3">
    <source>
        <dbReference type="ARBA" id="ARBA00022833"/>
    </source>
</evidence>
<feature type="domain" description="Zn(2)-C6 fungal-type" evidence="9">
    <location>
        <begin position="32"/>
        <end position="63"/>
    </location>
</feature>
<reference evidence="10" key="1">
    <citation type="journal article" date="2020" name="Stud. Mycol.">
        <title>101 Dothideomycetes genomes: a test case for predicting lifestyles and emergence of pathogens.</title>
        <authorList>
            <person name="Haridas S."/>
            <person name="Albert R."/>
            <person name="Binder M."/>
            <person name="Bloem J."/>
            <person name="Labutti K."/>
            <person name="Salamov A."/>
            <person name="Andreopoulos B."/>
            <person name="Baker S."/>
            <person name="Barry K."/>
            <person name="Bills G."/>
            <person name="Bluhm B."/>
            <person name="Cannon C."/>
            <person name="Castanera R."/>
            <person name="Culley D."/>
            <person name="Daum C."/>
            <person name="Ezra D."/>
            <person name="Gonzalez J."/>
            <person name="Henrissat B."/>
            <person name="Kuo A."/>
            <person name="Liang C."/>
            <person name="Lipzen A."/>
            <person name="Lutzoni F."/>
            <person name="Magnuson J."/>
            <person name="Mondo S."/>
            <person name="Nolan M."/>
            <person name="Ohm R."/>
            <person name="Pangilinan J."/>
            <person name="Park H.-J."/>
            <person name="Ramirez L."/>
            <person name="Alfaro M."/>
            <person name="Sun H."/>
            <person name="Tritt A."/>
            <person name="Yoshinaga Y."/>
            <person name="Zwiers L.-H."/>
            <person name="Turgeon B."/>
            <person name="Goodwin S."/>
            <person name="Spatafora J."/>
            <person name="Crous P."/>
            <person name="Grigoriev I."/>
        </authorList>
    </citation>
    <scope>NUCLEOTIDE SEQUENCE</scope>
    <source>
        <strain evidence="10">HMLAC05119</strain>
    </source>
</reference>
<evidence type="ECO:0000256" key="1">
    <source>
        <dbReference type="ARBA" id="ARBA00004123"/>
    </source>
</evidence>
<evidence type="ECO:0000256" key="2">
    <source>
        <dbReference type="ARBA" id="ARBA00022723"/>
    </source>
</evidence>
<dbReference type="Proteomes" id="UP000800096">
    <property type="component" value="Unassembled WGS sequence"/>
</dbReference>
<evidence type="ECO:0000313" key="10">
    <source>
        <dbReference type="EMBL" id="KAF1921729.1"/>
    </source>
</evidence>
<keyword evidence="6" id="KW-0804">Transcription</keyword>
<feature type="compositionally biased region" description="Low complexity" evidence="8">
    <location>
        <begin position="77"/>
        <end position="104"/>
    </location>
</feature>
<dbReference type="SUPFAM" id="SSF57701">
    <property type="entry name" value="Zn2/Cys6 DNA-binding domain"/>
    <property type="match status" value="1"/>
</dbReference>
<dbReference type="SMART" id="SM00066">
    <property type="entry name" value="GAL4"/>
    <property type="match status" value="1"/>
</dbReference>
<dbReference type="PROSITE" id="PS00463">
    <property type="entry name" value="ZN2_CY6_FUNGAL_1"/>
    <property type="match status" value="1"/>
</dbReference>
<dbReference type="GO" id="GO:0008270">
    <property type="term" value="F:zinc ion binding"/>
    <property type="evidence" value="ECO:0007669"/>
    <property type="project" value="InterPro"/>
</dbReference>
<evidence type="ECO:0000256" key="7">
    <source>
        <dbReference type="ARBA" id="ARBA00023242"/>
    </source>
</evidence>
<evidence type="ECO:0000313" key="11">
    <source>
        <dbReference type="Proteomes" id="UP000800096"/>
    </source>
</evidence>
<organism evidence="10 11">
    <name type="scientific">Ampelomyces quisqualis</name>
    <name type="common">Powdery mildew agent</name>
    <dbReference type="NCBI Taxonomy" id="50730"/>
    <lineage>
        <taxon>Eukaryota</taxon>
        <taxon>Fungi</taxon>
        <taxon>Dikarya</taxon>
        <taxon>Ascomycota</taxon>
        <taxon>Pezizomycotina</taxon>
        <taxon>Dothideomycetes</taxon>
        <taxon>Pleosporomycetidae</taxon>
        <taxon>Pleosporales</taxon>
        <taxon>Pleosporineae</taxon>
        <taxon>Phaeosphaeriaceae</taxon>
        <taxon>Ampelomyces</taxon>
    </lineage>
</organism>
<feature type="region of interest" description="Disordered" evidence="8">
    <location>
        <begin position="1"/>
        <end position="29"/>
    </location>
</feature>
<dbReference type="InterPro" id="IPR036864">
    <property type="entry name" value="Zn2-C6_fun-type_DNA-bd_sf"/>
</dbReference>
<dbReference type="Pfam" id="PF04082">
    <property type="entry name" value="Fungal_trans"/>
    <property type="match status" value="1"/>
</dbReference>
<dbReference type="Gene3D" id="4.10.240.10">
    <property type="entry name" value="Zn(2)-C6 fungal-type DNA-binding domain"/>
    <property type="match status" value="1"/>
</dbReference>
<dbReference type="InterPro" id="IPR051615">
    <property type="entry name" value="Transcr_Regulatory_Elem"/>
</dbReference>
<dbReference type="EMBL" id="ML979132">
    <property type="protein sequence ID" value="KAF1921729.1"/>
    <property type="molecule type" value="Genomic_DNA"/>
</dbReference>
<dbReference type="CDD" id="cd00067">
    <property type="entry name" value="GAL4"/>
    <property type="match status" value="1"/>
</dbReference>
<keyword evidence="11" id="KW-1185">Reference proteome</keyword>
<evidence type="ECO:0000256" key="5">
    <source>
        <dbReference type="ARBA" id="ARBA00023125"/>
    </source>
</evidence>
<feature type="compositionally biased region" description="Basic and acidic residues" evidence="8">
    <location>
        <begin position="624"/>
        <end position="635"/>
    </location>
</feature>
<evidence type="ECO:0000256" key="4">
    <source>
        <dbReference type="ARBA" id="ARBA00023015"/>
    </source>
</evidence>